<dbReference type="GO" id="GO:0005737">
    <property type="term" value="C:cytoplasm"/>
    <property type="evidence" value="ECO:0007669"/>
    <property type="project" value="TreeGrafter"/>
</dbReference>
<sequence>MGTLRNIQLEELEKHFGKAIFDRYNIVMQIFRLHATSKHAKLQVALAEIPFLQSRLKKHDTDLVVSAATDTRHLLLQTREKKIKEEIKKLKSQRELLRCKRMKANFPVVAVVGYTNVGKTSLIKALTGDKTLVPRDQLFATLDVTIHAGILPSTLKVLYVDTVGFLYDIPTGLIECFNATLEDAILADVVLHVEDLSSKNFTHQRIHVLNTLESLSSKMGVPEIQKKLILVGNKYDIGDKSNKSTLEVSSRTERGIDLLKYKLEETILKVTNRHLLNISLPVGGDEVRWLYKNATVVKMKEDTENTENNIVSIIISEAKLNQFKRIFVTS</sequence>
<keyword evidence="2" id="KW-0460">Magnesium</keyword>
<dbReference type="AlphaFoldDB" id="A0A0T6AXG6"/>
<keyword evidence="2" id="KW-0479">Metal-binding</keyword>
<dbReference type="PIRSF" id="PIRSF006809">
    <property type="entry name" value="GTP-binding_hflX_prd"/>
    <property type="match status" value="1"/>
</dbReference>
<feature type="binding site" evidence="1">
    <location>
        <begin position="233"/>
        <end position="236"/>
    </location>
    <ligand>
        <name>GTP</name>
        <dbReference type="ChEBI" id="CHEBI:37565"/>
    </ligand>
</feature>
<reference evidence="4 5" key="1">
    <citation type="submission" date="2015-09" db="EMBL/GenBank/DDBJ databases">
        <title>Draft genome of the scarab beetle Oryctes borbonicus.</title>
        <authorList>
            <person name="Meyer J.M."/>
            <person name="Markov G.V."/>
            <person name="Baskaran P."/>
            <person name="Herrmann M."/>
            <person name="Sommer R.J."/>
            <person name="Roedelsperger C."/>
        </authorList>
    </citation>
    <scope>NUCLEOTIDE SEQUENCE [LARGE SCALE GENOMIC DNA]</scope>
    <source>
        <strain evidence="4">OB123</strain>
        <tissue evidence="4">Whole animal</tissue>
    </source>
</reference>
<dbReference type="GO" id="GO:0046872">
    <property type="term" value="F:metal ion binding"/>
    <property type="evidence" value="ECO:0007669"/>
    <property type="project" value="UniProtKB-KW"/>
</dbReference>
<comment type="caution">
    <text evidence="4">The sequence shown here is derived from an EMBL/GenBank/DDBJ whole genome shotgun (WGS) entry which is preliminary data.</text>
</comment>
<dbReference type="FunFam" id="3.40.50.300:FF:000886">
    <property type="entry name" value="Putative GTP-binding protein 6"/>
    <property type="match status" value="1"/>
</dbReference>
<gene>
    <name evidence="4" type="ORF">AMK59_6427</name>
</gene>
<dbReference type="SUPFAM" id="SSF52540">
    <property type="entry name" value="P-loop containing nucleoside triphosphate hydrolases"/>
    <property type="match status" value="1"/>
</dbReference>
<feature type="binding site" evidence="1">
    <location>
        <begin position="113"/>
        <end position="120"/>
    </location>
    <ligand>
        <name>GTP</name>
        <dbReference type="ChEBI" id="CHEBI:37565"/>
    </ligand>
</feature>
<dbReference type="EMBL" id="LJIG01022572">
    <property type="protein sequence ID" value="KRT79865.1"/>
    <property type="molecule type" value="Genomic_DNA"/>
</dbReference>
<proteinExistence type="predicted"/>
<evidence type="ECO:0000313" key="5">
    <source>
        <dbReference type="Proteomes" id="UP000051574"/>
    </source>
</evidence>
<dbReference type="Gene3D" id="3.40.50.11060">
    <property type="entry name" value="GTPase HflX, N-terminal domain"/>
    <property type="match status" value="1"/>
</dbReference>
<dbReference type="GO" id="GO:0043022">
    <property type="term" value="F:ribosome binding"/>
    <property type="evidence" value="ECO:0007669"/>
    <property type="project" value="TreeGrafter"/>
</dbReference>
<comment type="cofactor">
    <cofactor evidence="2">
        <name>Mg(2+)</name>
        <dbReference type="ChEBI" id="CHEBI:18420"/>
    </cofactor>
</comment>
<dbReference type="InterPro" id="IPR006073">
    <property type="entry name" value="GTP-bd"/>
</dbReference>
<dbReference type="InterPro" id="IPR030394">
    <property type="entry name" value="G_HFLX_dom"/>
</dbReference>
<dbReference type="PANTHER" id="PTHR10229">
    <property type="entry name" value="GTP-BINDING PROTEIN HFLX"/>
    <property type="match status" value="1"/>
</dbReference>
<evidence type="ECO:0000313" key="4">
    <source>
        <dbReference type="EMBL" id="KRT79865.1"/>
    </source>
</evidence>
<dbReference type="Gene3D" id="3.40.50.300">
    <property type="entry name" value="P-loop containing nucleotide triphosphate hydrolases"/>
    <property type="match status" value="1"/>
</dbReference>
<evidence type="ECO:0000256" key="1">
    <source>
        <dbReference type="PIRSR" id="PIRSR006809-1"/>
    </source>
</evidence>
<dbReference type="InterPro" id="IPR042108">
    <property type="entry name" value="GTPase_HflX_N_sf"/>
</dbReference>
<dbReference type="PANTHER" id="PTHR10229:SF0">
    <property type="entry name" value="GTP-BINDING PROTEIN 6-RELATED"/>
    <property type="match status" value="1"/>
</dbReference>
<accession>A0A0T6AXG6</accession>
<dbReference type="OrthoDB" id="10268034at2759"/>
<dbReference type="Proteomes" id="UP000051574">
    <property type="component" value="Unassembled WGS sequence"/>
</dbReference>
<keyword evidence="1" id="KW-0342">GTP-binding</keyword>
<dbReference type="Pfam" id="PF01926">
    <property type="entry name" value="MMR_HSR1"/>
    <property type="match status" value="1"/>
</dbReference>
<keyword evidence="1" id="KW-0547">Nucleotide-binding</keyword>
<feature type="binding site" evidence="1">
    <location>
        <begin position="249"/>
        <end position="251"/>
    </location>
    <ligand>
        <name>GTP</name>
        <dbReference type="ChEBI" id="CHEBI:37565"/>
    </ligand>
</feature>
<protein>
    <submittedName>
        <fullName evidence="4">50S ribosome-binding GTPase</fullName>
    </submittedName>
</protein>
<dbReference type="GO" id="GO:0005525">
    <property type="term" value="F:GTP binding"/>
    <property type="evidence" value="ECO:0007669"/>
    <property type="project" value="UniProtKB-KW"/>
</dbReference>
<feature type="binding site" evidence="2">
    <location>
        <position position="141"/>
    </location>
    <ligand>
        <name>Mg(2+)</name>
        <dbReference type="ChEBI" id="CHEBI:18420"/>
    </ligand>
</feature>
<name>A0A0T6AXG6_9SCAR</name>
<dbReference type="PROSITE" id="PS51705">
    <property type="entry name" value="G_HFLX"/>
    <property type="match status" value="1"/>
</dbReference>
<evidence type="ECO:0000259" key="3">
    <source>
        <dbReference type="PROSITE" id="PS51705"/>
    </source>
</evidence>
<keyword evidence="5" id="KW-1185">Reference proteome</keyword>
<dbReference type="InterPro" id="IPR016496">
    <property type="entry name" value="GTPase_HflX"/>
</dbReference>
<dbReference type="InterPro" id="IPR027417">
    <property type="entry name" value="P-loop_NTPase"/>
</dbReference>
<organism evidence="4 5">
    <name type="scientific">Oryctes borbonicus</name>
    <dbReference type="NCBI Taxonomy" id="1629725"/>
    <lineage>
        <taxon>Eukaryota</taxon>
        <taxon>Metazoa</taxon>
        <taxon>Ecdysozoa</taxon>
        <taxon>Arthropoda</taxon>
        <taxon>Hexapoda</taxon>
        <taxon>Insecta</taxon>
        <taxon>Pterygota</taxon>
        <taxon>Neoptera</taxon>
        <taxon>Endopterygota</taxon>
        <taxon>Coleoptera</taxon>
        <taxon>Polyphaga</taxon>
        <taxon>Scarabaeiformia</taxon>
        <taxon>Scarabaeidae</taxon>
        <taxon>Dynastinae</taxon>
        <taxon>Oryctes</taxon>
    </lineage>
</organism>
<evidence type="ECO:0000256" key="2">
    <source>
        <dbReference type="PIRSR" id="PIRSR006809-2"/>
    </source>
</evidence>
<feature type="binding site" evidence="1">
    <location>
        <begin position="161"/>
        <end position="164"/>
    </location>
    <ligand>
        <name>GTP</name>
        <dbReference type="ChEBI" id="CHEBI:37565"/>
    </ligand>
</feature>
<feature type="domain" description="Hflx-type G" evidence="3">
    <location>
        <begin position="107"/>
        <end position="271"/>
    </location>
</feature>
<feature type="binding site" evidence="2">
    <location>
        <position position="120"/>
    </location>
    <ligand>
        <name>Mg(2+)</name>
        <dbReference type="ChEBI" id="CHEBI:18420"/>
    </ligand>
</feature>
<feature type="binding site" evidence="1">
    <location>
        <begin position="139"/>
        <end position="143"/>
    </location>
    <ligand>
        <name>GTP</name>
        <dbReference type="ChEBI" id="CHEBI:37565"/>
    </ligand>
</feature>